<dbReference type="SUPFAM" id="SSF50475">
    <property type="entry name" value="FMN-binding split barrel"/>
    <property type="match status" value="1"/>
</dbReference>
<dbReference type="EMBL" id="JPVP01000060">
    <property type="protein sequence ID" value="KGR82235.1"/>
    <property type="molecule type" value="Genomic_DNA"/>
</dbReference>
<dbReference type="Pfam" id="PF01243">
    <property type="entry name" value="PNPOx_N"/>
    <property type="match status" value="1"/>
</dbReference>
<dbReference type="STRING" id="1220589.CD32_23450"/>
<sequence length="139" mass="16291">METLREQILEILNKQNIGSMVTVKDNKPYARYMTFTNDDFTLFAMTEEDSSKVLDLEKNPYTHILYGYTLEDVDAPYLEIEGKVTEFKDDELKLKVTNFFRGLFTKGESDMITIQIEPTRIRLMNKKGQPPQELEYPFS</sequence>
<dbReference type="Proteomes" id="UP000030437">
    <property type="component" value="Unassembled WGS sequence"/>
</dbReference>
<dbReference type="PANTHER" id="PTHR34818">
    <property type="entry name" value="PROTEIN BLI-3"/>
    <property type="match status" value="1"/>
</dbReference>
<organism evidence="2 3">
    <name type="scientific">Lysinibacillus odysseyi 34hs-1 = NBRC 100172</name>
    <dbReference type="NCBI Taxonomy" id="1220589"/>
    <lineage>
        <taxon>Bacteria</taxon>
        <taxon>Bacillati</taxon>
        <taxon>Bacillota</taxon>
        <taxon>Bacilli</taxon>
        <taxon>Bacillales</taxon>
        <taxon>Bacillaceae</taxon>
        <taxon>Lysinibacillus</taxon>
    </lineage>
</organism>
<evidence type="ECO:0000259" key="1">
    <source>
        <dbReference type="Pfam" id="PF01243"/>
    </source>
</evidence>
<dbReference type="PANTHER" id="PTHR34818:SF1">
    <property type="entry name" value="PROTEIN BLI-3"/>
    <property type="match status" value="1"/>
</dbReference>
<proteinExistence type="predicted"/>
<protein>
    <submittedName>
        <fullName evidence="2">General stress protein</fullName>
    </submittedName>
</protein>
<comment type="caution">
    <text evidence="2">The sequence shown here is derived from an EMBL/GenBank/DDBJ whole genome shotgun (WGS) entry which is preliminary data.</text>
</comment>
<evidence type="ECO:0000313" key="3">
    <source>
        <dbReference type="Proteomes" id="UP000030437"/>
    </source>
</evidence>
<dbReference type="AlphaFoldDB" id="A0A0A3IFK5"/>
<dbReference type="InterPro" id="IPR011576">
    <property type="entry name" value="Pyridox_Oxase_N"/>
</dbReference>
<feature type="domain" description="Pyridoxamine 5'-phosphate oxidase N-terminal" evidence="1">
    <location>
        <begin position="4"/>
        <end position="121"/>
    </location>
</feature>
<dbReference type="eggNOG" id="COG3871">
    <property type="taxonomic scope" value="Bacteria"/>
</dbReference>
<keyword evidence="3" id="KW-1185">Reference proteome</keyword>
<dbReference type="OrthoDB" id="5431160at2"/>
<gene>
    <name evidence="2" type="ORF">CD32_23450</name>
</gene>
<dbReference type="Gene3D" id="2.30.110.10">
    <property type="entry name" value="Electron Transport, Fmn-binding Protein, Chain A"/>
    <property type="match status" value="1"/>
</dbReference>
<reference evidence="2 3" key="1">
    <citation type="submission" date="2014-02" db="EMBL/GenBank/DDBJ databases">
        <title>Draft genome sequence of Lysinibacillus odysseyi NBRC 100172.</title>
        <authorList>
            <person name="Zhang F."/>
            <person name="Wang G."/>
            <person name="Zhang L."/>
        </authorList>
    </citation>
    <scope>NUCLEOTIDE SEQUENCE [LARGE SCALE GENOMIC DNA]</scope>
    <source>
        <strain evidence="2 3">NBRC 100172</strain>
    </source>
</reference>
<name>A0A0A3IFK5_9BACI</name>
<dbReference type="InterPro" id="IPR012349">
    <property type="entry name" value="Split_barrel_FMN-bd"/>
</dbReference>
<dbReference type="InterPro" id="IPR052917">
    <property type="entry name" value="Stress-Dev_Protein"/>
</dbReference>
<accession>A0A0A3IFK5</accession>
<evidence type="ECO:0000313" key="2">
    <source>
        <dbReference type="EMBL" id="KGR82235.1"/>
    </source>
</evidence>
<dbReference type="RefSeq" id="WP_036159535.1">
    <property type="nucleotide sequence ID" value="NZ_AVCX01000001.1"/>
</dbReference>